<dbReference type="RefSeq" id="WP_180214330.1">
    <property type="nucleotide sequence ID" value="NZ_FMAQ01000013.1"/>
</dbReference>
<reference evidence="3" key="1">
    <citation type="submission" date="2016-08" db="EMBL/GenBank/DDBJ databases">
        <authorList>
            <person name="Varghese N."/>
            <person name="Submissions Spin"/>
        </authorList>
    </citation>
    <scope>NUCLEOTIDE SEQUENCE [LARGE SCALE GENOMIC DNA]</scope>
    <source>
        <strain evidence="3">R-53248</strain>
    </source>
</reference>
<keyword evidence="1" id="KW-0812">Transmembrane</keyword>
<keyword evidence="3" id="KW-1185">Reference proteome</keyword>
<feature type="transmembrane region" description="Helical" evidence="1">
    <location>
        <begin position="53"/>
        <end position="76"/>
    </location>
</feature>
<evidence type="ECO:0008006" key="4">
    <source>
        <dbReference type="Google" id="ProtNLM"/>
    </source>
</evidence>
<evidence type="ECO:0000256" key="1">
    <source>
        <dbReference type="SAM" id="Phobius"/>
    </source>
</evidence>
<dbReference type="Proteomes" id="UP000199670">
    <property type="component" value="Unassembled WGS sequence"/>
</dbReference>
<evidence type="ECO:0000313" key="3">
    <source>
        <dbReference type="Proteomes" id="UP000199670"/>
    </source>
</evidence>
<organism evidence="2 3">
    <name type="scientific">Gilliamella bombicola</name>
    <dbReference type="NCBI Taxonomy" id="1798182"/>
    <lineage>
        <taxon>Bacteria</taxon>
        <taxon>Pseudomonadati</taxon>
        <taxon>Pseudomonadota</taxon>
        <taxon>Gammaproteobacteria</taxon>
        <taxon>Orbales</taxon>
        <taxon>Orbaceae</taxon>
        <taxon>Gilliamella</taxon>
    </lineage>
</organism>
<dbReference type="InterPro" id="IPR025557">
    <property type="entry name" value="DUF4282"/>
</dbReference>
<evidence type="ECO:0000313" key="2">
    <source>
        <dbReference type="EMBL" id="SCC26249.1"/>
    </source>
</evidence>
<dbReference type="Pfam" id="PF14110">
    <property type="entry name" value="DUF4282"/>
    <property type="match status" value="1"/>
</dbReference>
<gene>
    <name evidence="2" type="ORF">GA0061081_11335</name>
</gene>
<name>A0A1C4D4F3_9GAMM</name>
<proteinExistence type="predicted"/>
<accession>A0A1C4D4F3</accession>
<protein>
    <recommendedName>
        <fullName evidence="4">DUF4282 domain-containing protein</fullName>
    </recommendedName>
</protein>
<keyword evidence="1" id="KW-0472">Membrane</keyword>
<dbReference type="AlphaFoldDB" id="A0A1C4D4F3"/>
<dbReference type="EMBL" id="FMAQ01000013">
    <property type="protein sequence ID" value="SCC26249.1"/>
    <property type="molecule type" value="Genomic_DNA"/>
</dbReference>
<sequence length="118" mass="13545">MNKKFDFKDLTIKDFFFFNKMLTPSFITIVYWITLILIGFSTLTMILGSFALFAYSFTAGLFTFFTGIITFVVGFVSTRIGFELICVLFNINHNIQKLANEKTDSEKTEELSNTDTIN</sequence>
<keyword evidence="1" id="KW-1133">Transmembrane helix</keyword>
<feature type="transmembrane region" description="Helical" evidence="1">
    <location>
        <begin position="21"/>
        <end position="47"/>
    </location>
</feature>
<dbReference type="STRING" id="1798182.GA0061081_11335"/>